<gene>
    <name evidence="1" type="ORF">N3K66_005926</name>
</gene>
<dbReference type="EMBL" id="CM047944">
    <property type="protein sequence ID" value="KAI9899465.1"/>
    <property type="molecule type" value="Genomic_DNA"/>
</dbReference>
<keyword evidence="2" id="KW-1185">Reference proteome</keyword>
<sequence>MLETTAAFPLAAPGPVAGNVPTVAAAAAAATANSVSRRSLPRRKSRLNLSGASSRRESSVEGASSSARTGRSRLRRPTSTSSLNSIDTATSVHSADSNASNVSRYNLSRSSSRRRSRNNSRSAAGGGGGAGGGTGVGTTGASIATKARRPFCCTFCCDTFKSKYDWARHEKSLHLSLERWICAPHGGTVVSPATGRSQCAYCNVLDPTPEHLDDAHHHRDCQQEASNPASGDGDGDGDGDGGKAVGQPAAVFSRKDHLVQHLRHVHHIKVLPVIDDWKVDAPPVASRCGFCDARMATWHGRVEHLAAHFKSGKTMADWVGDHGFEPAIAAQVGNALPPYLIASESRSPVPFSATDSGTRQHLDQVQQAHRERVIREQQQQQQQTQQEQQQLQYEQQTSGASPVGTVSHNSADGGNKRQHMALPPPPPAASSSSSSSDRETIVQVLTRGLGRFARHQMSLGVVPTDQMFQDESRRLVYGSDDSWNQTIADNAEWLRDFRARNVDSGG</sequence>
<organism evidence="1 2">
    <name type="scientific">Trichothecium roseum</name>
    <dbReference type="NCBI Taxonomy" id="47278"/>
    <lineage>
        <taxon>Eukaryota</taxon>
        <taxon>Fungi</taxon>
        <taxon>Dikarya</taxon>
        <taxon>Ascomycota</taxon>
        <taxon>Pezizomycotina</taxon>
        <taxon>Sordariomycetes</taxon>
        <taxon>Hypocreomycetidae</taxon>
        <taxon>Hypocreales</taxon>
        <taxon>Hypocreales incertae sedis</taxon>
        <taxon>Trichothecium</taxon>
    </lineage>
</organism>
<name>A0ACC0V1X3_9HYPO</name>
<proteinExistence type="predicted"/>
<protein>
    <submittedName>
        <fullName evidence="1">Uncharacterized protein</fullName>
    </submittedName>
</protein>
<dbReference type="Proteomes" id="UP001163324">
    <property type="component" value="Chromosome 5"/>
</dbReference>
<evidence type="ECO:0000313" key="2">
    <source>
        <dbReference type="Proteomes" id="UP001163324"/>
    </source>
</evidence>
<reference evidence="1" key="1">
    <citation type="submission" date="2022-10" db="EMBL/GenBank/DDBJ databases">
        <title>Complete Genome of Trichothecium roseum strain YXFP-22015, a Plant Pathogen Isolated from Citrus.</title>
        <authorList>
            <person name="Wang Y."/>
            <person name="Zhu L."/>
        </authorList>
    </citation>
    <scope>NUCLEOTIDE SEQUENCE</scope>
    <source>
        <strain evidence="1">YXFP-22015</strain>
    </source>
</reference>
<evidence type="ECO:0000313" key="1">
    <source>
        <dbReference type="EMBL" id="KAI9899465.1"/>
    </source>
</evidence>
<accession>A0ACC0V1X3</accession>
<comment type="caution">
    <text evidence="1">The sequence shown here is derived from an EMBL/GenBank/DDBJ whole genome shotgun (WGS) entry which is preliminary data.</text>
</comment>